<dbReference type="AlphaFoldDB" id="A0A5A7QRR0"/>
<gene>
    <name evidence="4" type="ORF">STAS_25044</name>
</gene>
<proteinExistence type="predicted"/>
<feature type="repeat" description="PPR" evidence="2">
    <location>
        <begin position="228"/>
        <end position="262"/>
    </location>
</feature>
<sequence>MFSPSFNTRNVLLHRNQPPSNLPKHKKCLRRTSLNLSISEDSSSQSHSRDGLLHDNNPNNRPISSSRAGHLLQSCSNLEEVRKTHAFVLKLVTNQDPFVSNNLISMYVKFGDLAAARQVFDKMNERSIVSWTAMLDGYRKKHRTHYEALNLFIDLLESGSHANPHTYVCLFNLCSRTCDKHFGKQLHARVVKARASNPILDCSILHFYSKCGELKTALDLFDRMQERDLIAWTTIITACSQHRHGRESFNMLSRMISSGVQPNEFTICSVLNVCGEERELRFGKQLHGVVVKKKAYVSDVYLGTSLVDFYGKCREVEDARRVFDGMKIRNEVTWTAVISAYARNGSLAEEAIALFRIMSRLRVPDNDLTMVSLIQACGFIGALRAGKELHARVLKDCSREKNNIFVGNALVWLYSKCGAHEHAFRVLERLPEKDVVSWTTIISSCAGRGHELAAIGYLKSMMGQGVEPNSFTYSSALKACAKLADVRYGRLVHSSVNKTPTVLGNVFVGSALVHMYSRCGQLPEAARVFDGMPEKNRVSWQAMVVAYARNGLCSEALRLVYRMRAEGVEVDDYVLSTVISACGDFKWEEEGSSKDVVLQI</sequence>
<feature type="repeat" description="PPR" evidence="2">
    <location>
        <begin position="434"/>
        <end position="468"/>
    </location>
</feature>
<dbReference type="GO" id="GO:0009451">
    <property type="term" value="P:RNA modification"/>
    <property type="evidence" value="ECO:0007669"/>
    <property type="project" value="InterPro"/>
</dbReference>
<dbReference type="FunFam" id="1.25.40.10:FF:000730">
    <property type="entry name" value="Pentatricopeptide repeat-containing protein, chloroplastic"/>
    <property type="match status" value="1"/>
</dbReference>
<dbReference type="PANTHER" id="PTHR24015">
    <property type="entry name" value="OS07G0578800 PROTEIN-RELATED"/>
    <property type="match status" value="1"/>
</dbReference>
<dbReference type="Gene3D" id="1.25.40.10">
    <property type="entry name" value="Tetratricopeptide repeat domain"/>
    <property type="match status" value="5"/>
</dbReference>
<organism evidence="4 5">
    <name type="scientific">Striga asiatica</name>
    <name type="common">Asiatic witchweed</name>
    <name type="synonym">Buchnera asiatica</name>
    <dbReference type="NCBI Taxonomy" id="4170"/>
    <lineage>
        <taxon>Eukaryota</taxon>
        <taxon>Viridiplantae</taxon>
        <taxon>Streptophyta</taxon>
        <taxon>Embryophyta</taxon>
        <taxon>Tracheophyta</taxon>
        <taxon>Spermatophyta</taxon>
        <taxon>Magnoliopsida</taxon>
        <taxon>eudicotyledons</taxon>
        <taxon>Gunneridae</taxon>
        <taxon>Pentapetalae</taxon>
        <taxon>asterids</taxon>
        <taxon>lamiids</taxon>
        <taxon>Lamiales</taxon>
        <taxon>Orobanchaceae</taxon>
        <taxon>Buchnereae</taxon>
        <taxon>Striga</taxon>
    </lineage>
</organism>
<feature type="repeat" description="PPR" evidence="2">
    <location>
        <begin position="96"/>
        <end position="130"/>
    </location>
</feature>
<dbReference type="EMBL" id="BKCP01008070">
    <property type="protein sequence ID" value="GER47900.1"/>
    <property type="molecule type" value="Genomic_DNA"/>
</dbReference>
<dbReference type="OrthoDB" id="185373at2759"/>
<dbReference type="NCBIfam" id="TIGR00756">
    <property type="entry name" value="PPR"/>
    <property type="match status" value="5"/>
</dbReference>
<dbReference type="InterPro" id="IPR002885">
    <property type="entry name" value="PPR_rpt"/>
</dbReference>
<dbReference type="Pfam" id="PF01535">
    <property type="entry name" value="PPR"/>
    <property type="match status" value="5"/>
</dbReference>
<dbReference type="GO" id="GO:0003723">
    <property type="term" value="F:RNA binding"/>
    <property type="evidence" value="ECO:0007669"/>
    <property type="project" value="InterPro"/>
</dbReference>
<accession>A0A5A7QRR0</accession>
<feature type="region of interest" description="Disordered" evidence="3">
    <location>
        <begin position="39"/>
        <end position="67"/>
    </location>
</feature>
<comment type="caution">
    <text evidence="4">The sequence shown here is derived from an EMBL/GenBank/DDBJ whole genome shotgun (WGS) entry which is preliminary data.</text>
</comment>
<evidence type="ECO:0000256" key="3">
    <source>
        <dbReference type="SAM" id="MobiDB-lite"/>
    </source>
</evidence>
<dbReference type="PROSITE" id="PS51375">
    <property type="entry name" value="PPR"/>
    <property type="match status" value="5"/>
</dbReference>
<dbReference type="FunFam" id="1.25.40.10:FF:000285">
    <property type="entry name" value="Pentatricopeptide repeat-containing protein, chloroplastic"/>
    <property type="match status" value="3"/>
</dbReference>
<name>A0A5A7QRR0_STRAF</name>
<feature type="region of interest" description="Disordered" evidence="3">
    <location>
        <begin position="1"/>
        <end position="25"/>
    </location>
</feature>
<evidence type="ECO:0000256" key="2">
    <source>
        <dbReference type="PROSITE-ProRule" id="PRU00708"/>
    </source>
</evidence>
<evidence type="ECO:0000256" key="1">
    <source>
        <dbReference type="ARBA" id="ARBA00022737"/>
    </source>
</evidence>
<dbReference type="Pfam" id="PF13041">
    <property type="entry name" value="PPR_2"/>
    <property type="match status" value="2"/>
</dbReference>
<dbReference type="InterPro" id="IPR046960">
    <property type="entry name" value="PPR_At4g14850-like_plant"/>
</dbReference>
<feature type="compositionally biased region" description="Polar residues" evidence="3">
    <location>
        <begin position="1"/>
        <end position="10"/>
    </location>
</feature>
<feature type="repeat" description="PPR" evidence="2">
    <location>
        <begin position="536"/>
        <end position="570"/>
    </location>
</feature>
<keyword evidence="5" id="KW-1185">Reference proteome</keyword>
<evidence type="ECO:0000313" key="5">
    <source>
        <dbReference type="Proteomes" id="UP000325081"/>
    </source>
</evidence>
<feature type="repeat" description="PPR" evidence="2">
    <location>
        <begin position="330"/>
        <end position="365"/>
    </location>
</feature>
<evidence type="ECO:0000313" key="4">
    <source>
        <dbReference type="EMBL" id="GER47900.1"/>
    </source>
</evidence>
<dbReference type="FunFam" id="1.25.40.10:FF:000381">
    <property type="entry name" value="Pentatricopeptide repeat-containing protein"/>
    <property type="match status" value="1"/>
</dbReference>
<dbReference type="Proteomes" id="UP000325081">
    <property type="component" value="Unassembled WGS sequence"/>
</dbReference>
<dbReference type="InterPro" id="IPR011990">
    <property type="entry name" value="TPR-like_helical_dom_sf"/>
</dbReference>
<reference evidence="5" key="1">
    <citation type="journal article" date="2019" name="Curr. Biol.">
        <title>Genome Sequence of Striga asiatica Provides Insight into the Evolution of Plant Parasitism.</title>
        <authorList>
            <person name="Yoshida S."/>
            <person name="Kim S."/>
            <person name="Wafula E.K."/>
            <person name="Tanskanen J."/>
            <person name="Kim Y.M."/>
            <person name="Honaas L."/>
            <person name="Yang Z."/>
            <person name="Spallek T."/>
            <person name="Conn C.E."/>
            <person name="Ichihashi Y."/>
            <person name="Cheong K."/>
            <person name="Cui S."/>
            <person name="Der J.P."/>
            <person name="Gundlach H."/>
            <person name="Jiao Y."/>
            <person name="Hori C."/>
            <person name="Ishida J.K."/>
            <person name="Kasahara H."/>
            <person name="Kiba T."/>
            <person name="Kim M.S."/>
            <person name="Koo N."/>
            <person name="Laohavisit A."/>
            <person name="Lee Y.H."/>
            <person name="Lumba S."/>
            <person name="McCourt P."/>
            <person name="Mortimer J.C."/>
            <person name="Mutuku J.M."/>
            <person name="Nomura T."/>
            <person name="Sasaki-Sekimoto Y."/>
            <person name="Seto Y."/>
            <person name="Wang Y."/>
            <person name="Wakatake T."/>
            <person name="Sakakibara H."/>
            <person name="Demura T."/>
            <person name="Yamaguchi S."/>
            <person name="Yoneyama K."/>
            <person name="Manabe R.I."/>
            <person name="Nelson D.C."/>
            <person name="Schulman A.H."/>
            <person name="Timko M.P."/>
            <person name="dePamphilis C.W."/>
            <person name="Choi D."/>
            <person name="Shirasu K."/>
        </authorList>
    </citation>
    <scope>NUCLEOTIDE SEQUENCE [LARGE SCALE GENOMIC DNA]</scope>
    <source>
        <strain evidence="5">cv. UVA1</strain>
    </source>
</reference>
<feature type="compositionally biased region" description="Low complexity" evidence="3">
    <location>
        <begin position="56"/>
        <end position="67"/>
    </location>
</feature>
<keyword evidence="1" id="KW-0677">Repeat</keyword>
<protein>
    <submittedName>
        <fullName evidence="4">Pentatricopeptide repeat-containing protein</fullName>
    </submittedName>
</protein>